<sequence>MTAHPRTSMPRFGPTVFELLQDARPGISQGDLARAAGRAISRARRARDTDRESALKAAQNAARTPDDSLISELLTPPLSPSTAAPKGPAPK</sequence>
<protein>
    <submittedName>
        <fullName evidence="2">Uncharacterized protein</fullName>
    </submittedName>
</protein>
<evidence type="ECO:0000313" key="3">
    <source>
        <dbReference type="Proteomes" id="UP001610818"/>
    </source>
</evidence>
<reference evidence="2 3" key="1">
    <citation type="submission" date="2024-10" db="EMBL/GenBank/DDBJ databases">
        <title>The Natural Products Discovery Center: Release of the First 8490 Sequenced Strains for Exploring Actinobacteria Biosynthetic Diversity.</title>
        <authorList>
            <person name="Kalkreuter E."/>
            <person name="Kautsar S.A."/>
            <person name="Yang D."/>
            <person name="Bader C.D."/>
            <person name="Teijaro C.N."/>
            <person name="Fluegel L."/>
            <person name="Davis C.M."/>
            <person name="Simpson J.R."/>
            <person name="Lauterbach L."/>
            <person name="Steele A.D."/>
            <person name="Gui C."/>
            <person name="Meng S."/>
            <person name="Li G."/>
            <person name="Viehrig K."/>
            <person name="Ye F."/>
            <person name="Su P."/>
            <person name="Kiefer A.F."/>
            <person name="Nichols A."/>
            <person name="Cepeda A.J."/>
            <person name="Yan W."/>
            <person name="Fan B."/>
            <person name="Jiang Y."/>
            <person name="Adhikari A."/>
            <person name="Zheng C.-J."/>
            <person name="Schuster L."/>
            <person name="Cowan T.M."/>
            <person name="Smanski M.J."/>
            <person name="Chevrette M.G."/>
            <person name="De Carvalho L.P.S."/>
            <person name="Shen B."/>
        </authorList>
    </citation>
    <scope>NUCLEOTIDE SEQUENCE [LARGE SCALE GENOMIC DNA]</scope>
    <source>
        <strain evidence="2 3">NPDC017990</strain>
    </source>
</reference>
<accession>A0ABW7QEU2</accession>
<evidence type="ECO:0000256" key="1">
    <source>
        <dbReference type="SAM" id="MobiDB-lite"/>
    </source>
</evidence>
<name>A0ABW7QEU2_9ACTN</name>
<dbReference type="Proteomes" id="UP001610818">
    <property type="component" value="Unassembled WGS sequence"/>
</dbReference>
<feature type="region of interest" description="Disordered" evidence="1">
    <location>
        <begin position="38"/>
        <end position="91"/>
    </location>
</feature>
<evidence type="ECO:0000313" key="2">
    <source>
        <dbReference type="EMBL" id="MFH8543475.1"/>
    </source>
</evidence>
<proteinExistence type="predicted"/>
<gene>
    <name evidence="2" type="ORF">ACH4F9_00515</name>
</gene>
<organism evidence="2 3">
    <name type="scientific">Streptomyces longisporoflavus</name>
    <dbReference type="NCBI Taxonomy" id="28044"/>
    <lineage>
        <taxon>Bacteria</taxon>
        <taxon>Bacillati</taxon>
        <taxon>Actinomycetota</taxon>
        <taxon>Actinomycetes</taxon>
        <taxon>Kitasatosporales</taxon>
        <taxon>Streptomycetaceae</taxon>
        <taxon>Streptomyces</taxon>
    </lineage>
</organism>
<dbReference type="EMBL" id="JBIRGQ010000001">
    <property type="protein sequence ID" value="MFH8543475.1"/>
    <property type="molecule type" value="Genomic_DNA"/>
</dbReference>
<keyword evidence="3" id="KW-1185">Reference proteome</keyword>
<dbReference type="RefSeq" id="WP_397706743.1">
    <property type="nucleotide sequence ID" value="NZ_JBIRGN010000001.1"/>
</dbReference>
<comment type="caution">
    <text evidence="2">The sequence shown here is derived from an EMBL/GenBank/DDBJ whole genome shotgun (WGS) entry which is preliminary data.</text>
</comment>